<dbReference type="HOGENOM" id="CLU_220888_0_0_7"/>
<gene>
    <name evidence="2" type="ordered locus">Arnit_0205</name>
</gene>
<feature type="transmembrane region" description="Helical" evidence="1">
    <location>
        <begin position="6"/>
        <end position="24"/>
    </location>
</feature>
<organism evidence="2 3">
    <name type="scientific">Arcobacter nitrofigilis (strain ATCC 33309 / DSM 7299 / CCUG 15893 / LMG 7604 / NCTC 12251 / CI)</name>
    <name type="common">Campylobacter nitrofigilis</name>
    <dbReference type="NCBI Taxonomy" id="572480"/>
    <lineage>
        <taxon>Bacteria</taxon>
        <taxon>Pseudomonadati</taxon>
        <taxon>Campylobacterota</taxon>
        <taxon>Epsilonproteobacteria</taxon>
        <taxon>Campylobacterales</taxon>
        <taxon>Arcobacteraceae</taxon>
        <taxon>Arcobacter</taxon>
    </lineage>
</organism>
<sequence>MSDLQNEVIGFVLIAIAVIAFAYYKQRIEDKDK</sequence>
<keyword evidence="1" id="KW-1133">Transmembrane helix</keyword>
<evidence type="ECO:0000313" key="3">
    <source>
        <dbReference type="Proteomes" id="UP000000939"/>
    </source>
</evidence>
<keyword evidence="3" id="KW-1185">Reference proteome</keyword>
<keyword evidence="1" id="KW-0812">Transmembrane</keyword>
<name>D5V4D8_ARCNC</name>
<dbReference type="EMBL" id="CP001999">
    <property type="protein sequence ID" value="ADG91871.1"/>
    <property type="molecule type" value="Genomic_DNA"/>
</dbReference>
<dbReference type="AlphaFoldDB" id="D5V4D8"/>
<dbReference type="STRING" id="572480.Arnit_0205"/>
<evidence type="ECO:0000313" key="2">
    <source>
        <dbReference type="EMBL" id="ADG91871.1"/>
    </source>
</evidence>
<keyword evidence="1" id="KW-0472">Membrane</keyword>
<dbReference type="Proteomes" id="UP000000939">
    <property type="component" value="Chromosome"/>
</dbReference>
<protein>
    <submittedName>
        <fullName evidence="2">Uncharacterized protein</fullName>
    </submittedName>
</protein>
<accession>D5V4D8</accession>
<reference evidence="2 3" key="1">
    <citation type="journal article" date="2010" name="Stand. Genomic Sci.">
        <title>Complete genome sequence of Arcobacter nitrofigilis type strain (CI).</title>
        <authorList>
            <person name="Pati A."/>
            <person name="Gronow S."/>
            <person name="Lapidus A."/>
            <person name="Copeland A."/>
            <person name="Glavina Del Rio T."/>
            <person name="Nolan M."/>
            <person name="Lucas S."/>
            <person name="Tice H."/>
            <person name="Cheng J.F."/>
            <person name="Han C."/>
            <person name="Chertkov O."/>
            <person name="Bruce D."/>
            <person name="Tapia R."/>
            <person name="Goodwin L."/>
            <person name="Pitluck S."/>
            <person name="Liolios K."/>
            <person name="Ivanova N."/>
            <person name="Mavromatis K."/>
            <person name="Chen A."/>
            <person name="Palaniappan K."/>
            <person name="Land M."/>
            <person name="Hauser L."/>
            <person name="Chang Y.J."/>
            <person name="Jeffries C.D."/>
            <person name="Detter J.C."/>
            <person name="Rohde M."/>
            <person name="Goker M."/>
            <person name="Bristow J."/>
            <person name="Eisen J.A."/>
            <person name="Markowitz V."/>
            <person name="Hugenholtz P."/>
            <person name="Klenk H.P."/>
            <person name="Kyrpides N.C."/>
        </authorList>
    </citation>
    <scope>NUCLEOTIDE SEQUENCE [LARGE SCALE GENOMIC DNA]</scope>
    <source>
        <strain evidence="3">ATCC 33309 / DSM 7299 / CCUG 15893 / LMG 7604 / NCTC 12251 / CI</strain>
    </source>
</reference>
<proteinExistence type="predicted"/>
<dbReference type="KEGG" id="ant:Arnit_0205"/>
<evidence type="ECO:0000256" key="1">
    <source>
        <dbReference type="SAM" id="Phobius"/>
    </source>
</evidence>